<evidence type="ECO:0000256" key="1">
    <source>
        <dbReference type="SAM" id="Phobius"/>
    </source>
</evidence>
<sequence length="363" mass="37171">MAMSGVGWHSGSLVGVSRGGRALQGMRYGDTARLGYPVTWLALQVPPGPRLAWTGAVVISGAWFGMSGISGSLVCVVGVAGLSGCSGWRSRACVDCPGVRMASHGVSGSTGARDGVPGATKLCVAWVVVAGSAELPGDLFGVATLSGARLGVPAIFGDRVSVARCDRALRASWLRLGCVWVASGFLLGYGWVASGLRLGCVWVAFGLRLVCVCSERSALRGHAIVGPGWRGRILRGRVSVDRRDRHLWGIGCRGQSLQGPDWCGSARTGTTGPELALLGAAGSHVSGFAWPDAALLSRTLVGVASPGRSLRCPGSLGTGLAWPDVSGFSEVLNGVDLPGQNLRGPGWCGPARSVSPGTSLGFP</sequence>
<name>A0A834NN58_VESGE</name>
<evidence type="ECO:0000313" key="2">
    <source>
        <dbReference type="EMBL" id="KAF7414407.1"/>
    </source>
</evidence>
<dbReference type="AlphaFoldDB" id="A0A834NN58"/>
<feature type="transmembrane region" description="Helical" evidence="1">
    <location>
        <begin position="51"/>
        <end position="82"/>
    </location>
</feature>
<feature type="transmembrane region" description="Helical" evidence="1">
    <location>
        <begin position="173"/>
        <end position="192"/>
    </location>
</feature>
<reference evidence="2" key="1">
    <citation type="journal article" date="2020" name="G3 (Bethesda)">
        <title>High-Quality Assemblies for Three Invasive Social Wasps from the &lt;i&gt;Vespula&lt;/i&gt; Genus.</title>
        <authorList>
            <person name="Harrop T.W.R."/>
            <person name="Guhlin J."/>
            <person name="McLaughlin G.M."/>
            <person name="Permina E."/>
            <person name="Stockwell P."/>
            <person name="Gilligan J."/>
            <person name="Le Lec M.F."/>
            <person name="Gruber M.A.M."/>
            <person name="Quinn O."/>
            <person name="Lovegrove M."/>
            <person name="Duncan E.J."/>
            <person name="Remnant E.J."/>
            <person name="Van Eeckhoven J."/>
            <person name="Graham B."/>
            <person name="Knapp R.A."/>
            <person name="Langford K.W."/>
            <person name="Kronenberg Z."/>
            <person name="Press M.O."/>
            <person name="Eacker S.M."/>
            <person name="Wilson-Rankin E.E."/>
            <person name="Purcell J."/>
            <person name="Lester P.J."/>
            <person name="Dearden P.K."/>
        </authorList>
    </citation>
    <scope>NUCLEOTIDE SEQUENCE</scope>
    <source>
        <strain evidence="2">Linc-1</strain>
    </source>
</reference>
<gene>
    <name evidence="2" type="ORF">HZH68_002896</name>
</gene>
<proteinExistence type="predicted"/>
<evidence type="ECO:0000313" key="3">
    <source>
        <dbReference type="Proteomes" id="UP000617340"/>
    </source>
</evidence>
<comment type="caution">
    <text evidence="2">The sequence shown here is derived from an EMBL/GenBank/DDBJ whole genome shotgun (WGS) entry which is preliminary data.</text>
</comment>
<dbReference type="EMBL" id="JACSDZ010000002">
    <property type="protein sequence ID" value="KAF7414407.1"/>
    <property type="molecule type" value="Genomic_DNA"/>
</dbReference>
<dbReference type="Proteomes" id="UP000617340">
    <property type="component" value="Unassembled WGS sequence"/>
</dbReference>
<keyword evidence="1" id="KW-0812">Transmembrane</keyword>
<keyword evidence="1" id="KW-0472">Membrane</keyword>
<protein>
    <submittedName>
        <fullName evidence="2">Uncharacterized protein</fullName>
    </submittedName>
</protein>
<accession>A0A834NN58</accession>
<keyword evidence="3" id="KW-1185">Reference proteome</keyword>
<organism evidence="2 3">
    <name type="scientific">Vespula germanica</name>
    <name type="common">German yellow jacket</name>
    <name type="synonym">Paravespula germanica</name>
    <dbReference type="NCBI Taxonomy" id="30212"/>
    <lineage>
        <taxon>Eukaryota</taxon>
        <taxon>Metazoa</taxon>
        <taxon>Ecdysozoa</taxon>
        <taxon>Arthropoda</taxon>
        <taxon>Hexapoda</taxon>
        <taxon>Insecta</taxon>
        <taxon>Pterygota</taxon>
        <taxon>Neoptera</taxon>
        <taxon>Endopterygota</taxon>
        <taxon>Hymenoptera</taxon>
        <taxon>Apocrita</taxon>
        <taxon>Aculeata</taxon>
        <taxon>Vespoidea</taxon>
        <taxon>Vespidae</taxon>
        <taxon>Vespinae</taxon>
        <taxon>Vespula</taxon>
    </lineage>
</organism>
<keyword evidence="1" id="KW-1133">Transmembrane helix</keyword>